<dbReference type="EMBL" id="SRYD01000074">
    <property type="protein sequence ID" value="TGY69406.1"/>
    <property type="molecule type" value="Genomic_DNA"/>
</dbReference>
<keyword evidence="1" id="KW-0732">Signal</keyword>
<evidence type="ECO:0000259" key="2">
    <source>
        <dbReference type="Pfam" id="PF21544"/>
    </source>
</evidence>
<name>A0A4S2FKD3_9BACT</name>
<feature type="chain" id="PRO_5020567901" description="PorZ N-terminal beta-propeller domain-containing protein" evidence="1">
    <location>
        <begin position="22"/>
        <end position="815"/>
    </location>
</feature>
<proteinExistence type="predicted"/>
<evidence type="ECO:0000313" key="4">
    <source>
        <dbReference type="Proteomes" id="UP000306630"/>
    </source>
</evidence>
<evidence type="ECO:0000256" key="1">
    <source>
        <dbReference type="SAM" id="SignalP"/>
    </source>
</evidence>
<dbReference type="Pfam" id="PF21544">
    <property type="entry name" value="PorZ_N_b_propeller"/>
    <property type="match status" value="1"/>
</dbReference>
<feature type="domain" description="PorZ N-terminal beta-propeller" evidence="2">
    <location>
        <begin position="48"/>
        <end position="197"/>
    </location>
</feature>
<sequence>MYRYYLILVSLISILSVNLSAQHTVGSWELYSNYGIDRADILDTKSRVYFCGGGSLFHYDKDMDEMYSYNLGNGLSDVNVCGIYRNYDRDYTVCVYENSNIDLIYDNGNIVNLSDIKDAQYVTDKSINSVSFDDDEMYVATGFGIVRYDTKNGAVKESGIFSFPVYGVTVMGENVVISTDNGLFGISKSQRVNDFSKFVKLSDLQCDGLYGMSDDFIIAHRPSANWVNIYKIDFDNKTVGGNYPGFAMYDFARMRMFGDWFAIISRYGYVLCRLYEEDRVEYKYVELPSSLYTSFIYVGGNGSGSDNDLWYLNDDGLGHLTYTTNYIGIDNSQKLTNYTIDREPSCPFGTSVHGGPTRLAASDIGVYATYNAQSRYPAHDNYSYLMKLNIVNNGFVDDITPRKGDYTTINPNSANLLRTGHHVVVDPEDPSIVYVPTWFEGIWKFKDGKQIGKYDKTNGPFGTGYSCSVEDVAFDSNNNLWAIAHDFTRSREIVTILPANKNKSNTASYSDWITLDLPYFGTHESRDSRIVHFKHSKNKNLAMITQTYGDQNVVIYDTKGTSAVSDDNYWMVNRFTDQDGKTFGPYAVISIAEDNNGDIWLGTACGVVVIHNLRNMLSNQDNTIERVKVPRNDGTSLADYLLDNQEVTSIAVDAGNRKWLSTVTSGVYYVSADGREIIDNFTRSNSIIPSNEVHSIVCEPNSSDVYFGTTNGVAVYHSTITPAASDFSDVYAYPNPVRPDYTGWITIKGLMDNSLVKIADSAGNVFLQTRSEGGMVMWDGCNGAGERVPTGVYYVYASQNQESNNGAVTKILVVK</sequence>
<gene>
    <name evidence="3" type="ORF">E5333_13985</name>
</gene>
<comment type="caution">
    <text evidence="3">The sequence shown here is derived from an EMBL/GenBank/DDBJ whole genome shotgun (WGS) entry which is preliminary data.</text>
</comment>
<evidence type="ECO:0000313" key="3">
    <source>
        <dbReference type="EMBL" id="TGY69406.1"/>
    </source>
</evidence>
<dbReference type="InterPro" id="IPR015943">
    <property type="entry name" value="WD40/YVTN_repeat-like_dom_sf"/>
</dbReference>
<dbReference type="InterPro" id="IPR011110">
    <property type="entry name" value="Reg_prop"/>
</dbReference>
<organism evidence="3 4">
    <name type="scientific">Muribaculum intestinale</name>
    <dbReference type="NCBI Taxonomy" id="1796646"/>
    <lineage>
        <taxon>Bacteria</taxon>
        <taxon>Pseudomonadati</taxon>
        <taxon>Bacteroidota</taxon>
        <taxon>Bacteroidia</taxon>
        <taxon>Bacteroidales</taxon>
        <taxon>Muribaculaceae</taxon>
        <taxon>Muribaculum</taxon>
    </lineage>
</organism>
<protein>
    <recommendedName>
        <fullName evidence="2">PorZ N-terminal beta-propeller domain-containing protein</fullName>
    </recommendedName>
</protein>
<dbReference type="Proteomes" id="UP000306630">
    <property type="component" value="Unassembled WGS sequence"/>
</dbReference>
<dbReference type="Gene3D" id="2.130.10.10">
    <property type="entry name" value="YVTN repeat-like/Quinoprotein amine dehydrogenase"/>
    <property type="match status" value="2"/>
</dbReference>
<accession>A0A4S2FKD3</accession>
<dbReference type="InterPro" id="IPR048954">
    <property type="entry name" value="PorZ_N"/>
</dbReference>
<dbReference type="InterPro" id="IPR011047">
    <property type="entry name" value="Quinoprotein_ADH-like_sf"/>
</dbReference>
<reference evidence="3 4" key="1">
    <citation type="submission" date="2019-04" db="EMBL/GenBank/DDBJ databases">
        <title>Microbes associate with the intestines of laboratory mice.</title>
        <authorList>
            <person name="Navarre W."/>
            <person name="Wong E."/>
            <person name="Huang K."/>
            <person name="Tropini C."/>
            <person name="Ng K."/>
            <person name="Yu B."/>
        </authorList>
    </citation>
    <scope>NUCLEOTIDE SEQUENCE [LARGE SCALE GENOMIC DNA]</scope>
    <source>
        <strain evidence="3 4">NM06_A21</strain>
    </source>
</reference>
<dbReference type="Pfam" id="PF07494">
    <property type="entry name" value="Reg_prop"/>
    <property type="match status" value="1"/>
</dbReference>
<feature type="signal peptide" evidence="1">
    <location>
        <begin position="1"/>
        <end position="21"/>
    </location>
</feature>
<dbReference type="AlphaFoldDB" id="A0A4S2FKD3"/>
<dbReference type="SUPFAM" id="SSF50998">
    <property type="entry name" value="Quinoprotein alcohol dehydrogenase-like"/>
    <property type="match status" value="1"/>
</dbReference>